<feature type="region of interest" description="Disordered" evidence="1">
    <location>
        <begin position="1"/>
        <end position="23"/>
    </location>
</feature>
<comment type="caution">
    <text evidence="2">The sequence shown here is derived from an EMBL/GenBank/DDBJ whole genome shotgun (WGS) entry which is preliminary data.</text>
</comment>
<evidence type="ECO:0000313" key="2">
    <source>
        <dbReference type="EMBL" id="EUA32818.1"/>
    </source>
</evidence>
<name>X8AP80_MYCXE</name>
<reference evidence="2" key="1">
    <citation type="submission" date="2014-01" db="EMBL/GenBank/DDBJ databases">
        <authorList>
            <person name="Brown-Elliot B."/>
            <person name="Wallace R."/>
            <person name="Lenaerts A."/>
            <person name="Ordway D."/>
            <person name="DeGroote M.A."/>
            <person name="Parker T."/>
            <person name="Sizemore C."/>
            <person name="Tallon L.J."/>
            <person name="Sadzewicz L.K."/>
            <person name="Sengamalay N."/>
            <person name="Fraser C.M."/>
            <person name="Hine E."/>
            <person name="Shefchek K.A."/>
            <person name="Das S.P."/>
            <person name="Tettelin H."/>
        </authorList>
    </citation>
    <scope>NUCLEOTIDE SEQUENCE [LARGE SCALE GENOMIC DNA]</scope>
    <source>
        <strain evidence="2">4042</strain>
    </source>
</reference>
<sequence>MRSCTAGRRVSGSTSRAAARRRLGLPTPALDHDFDYALVAAAATGDTPPSGPQRGVLPSAARRAAGARTAASRDRVAAARRTGGVVQLGALKAAATRWPRAAKPVDPAVVAMRLVETTAATPGPRRLDAGHGVRRVFGGPAGRPGPHQPASVLHGYQIATLTARLEMPQVLDAQAALDRKPKPRTPLRALLAA</sequence>
<dbReference type="PATRIC" id="fig|1299334.3.peg.5526"/>
<protein>
    <submittedName>
        <fullName evidence="2">Alpha-mannosidase domain protein</fullName>
    </submittedName>
</protein>
<gene>
    <name evidence="2" type="ORF">I553_3906</name>
</gene>
<proteinExistence type="predicted"/>
<dbReference type="AlphaFoldDB" id="X8AP80"/>
<feature type="compositionally biased region" description="Low complexity" evidence="1">
    <location>
        <begin position="1"/>
        <end position="17"/>
    </location>
</feature>
<dbReference type="EMBL" id="JAOB01000051">
    <property type="protein sequence ID" value="EUA32818.1"/>
    <property type="molecule type" value="Genomic_DNA"/>
</dbReference>
<evidence type="ECO:0000256" key="1">
    <source>
        <dbReference type="SAM" id="MobiDB-lite"/>
    </source>
</evidence>
<organism evidence="2">
    <name type="scientific">Mycobacterium xenopi 4042</name>
    <dbReference type="NCBI Taxonomy" id="1299334"/>
    <lineage>
        <taxon>Bacteria</taxon>
        <taxon>Bacillati</taxon>
        <taxon>Actinomycetota</taxon>
        <taxon>Actinomycetes</taxon>
        <taxon>Mycobacteriales</taxon>
        <taxon>Mycobacteriaceae</taxon>
        <taxon>Mycobacterium</taxon>
    </lineage>
</organism>
<feature type="compositionally biased region" description="Low complexity" evidence="1">
    <location>
        <begin position="60"/>
        <end position="70"/>
    </location>
</feature>
<accession>X8AP80</accession>
<feature type="region of interest" description="Disordered" evidence="1">
    <location>
        <begin position="45"/>
        <end position="73"/>
    </location>
</feature>